<evidence type="ECO:0000256" key="8">
    <source>
        <dbReference type="SAM" id="MobiDB-lite"/>
    </source>
</evidence>
<dbReference type="PROSITE" id="PS51939">
    <property type="entry name" value="XRRM"/>
    <property type="match status" value="1"/>
</dbReference>
<dbReference type="GO" id="GO:0005634">
    <property type="term" value="C:nucleus"/>
    <property type="evidence" value="ECO:0007669"/>
    <property type="project" value="UniProtKB-SubCell"/>
</dbReference>
<keyword evidence="12" id="KW-1185">Reference proteome</keyword>
<dbReference type="InterPro" id="IPR012677">
    <property type="entry name" value="Nucleotide-bd_a/b_plait_sf"/>
</dbReference>
<sequence>RMTGMETETVRDKAVEEESTEQKKEREKKKRSRVKQVLADIAKQVDFWFGDVNLHKDRFLREQIEKSRDGYVDISLLVSFNKMKKLTTDGKLIARAVKSSSVVELDLEGTRIRRREPLGECPKDVDSRTVYVVRLDLCVSLLVPNCGSSICASGFSLAAPGCAAKFLNNPPEEAPRKPGIFPKTVKNKPVPTLNSSDNTVVEEKKKKKKKKSKVKKESNAQAAAEPKEANTNTTAEPLPKSKRHRTPSECSEMEGTEIHKQPSKREKRKWDRTESSEVTWESRPGKRKRTTSGDGVTPAPKVKKTAEKDEVEMVKEETTETPTKESNEVSAEDDKDKKDTSLSKSKRKHKKKHKERHKMGEEVIPLRVLSKTEWMGLKQEYLALQKASMASLKKTMSQVKPEPVGEMETESNVQKSENDKTTGEDCAPPAKANTMGPQFVSGVIVKIISSEPLPGRKQIKDALAVLAEVAYVDMLEGDTECHVRFKTPEDTQTVMKSYKEIQIKNNWKFEVLTGDNEQRYWQKILVDRQAKLNQPREKKRGTEKVTCKSQLLILQPRLKT</sequence>
<gene>
    <name evidence="11" type="primary">Larp7</name>
    <name evidence="11" type="ORF">ELAFOR_R11117</name>
</gene>
<dbReference type="InterPro" id="IPR045180">
    <property type="entry name" value="La_dom_prot"/>
</dbReference>
<dbReference type="GO" id="GO:1990904">
    <property type="term" value="C:ribonucleoprotein complex"/>
    <property type="evidence" value="ECO:0007669"/>
    <property type="project" value="UniProtKB-UniRule"/>
</dbReference>
<evidence type="ECO:0000256" key="2">
    <source>
        <dbReference type="ARBA" id="ARBA00008680"/>
    </source>
</evidence>
<feature type="compositionally biased region" description="Basic and acidic residues" evidence="8">
    <location>
        <begin position="8"/>
        <end position="25"/>
    </location>
</feature>
<dbReference type="InterPro" id="IPR006630">
    <property type="entry name" value="La_HTH"/>
</dbReference>
<dbReference type="Proteomes" id="UP000623542">
    <property type="component" value="Unassembled WGS sequence"/>
</dbReference>
<evidence type="ECO:0000256" key="1">
    <source>
        <dbReference type="ARBA" id="ARBA00004123"/>
    </source>
</evidence>
<protein>
    <submittedName>
        <fullName evidence="11">LARP7 protein</fullName>
    </submittedName>
</protein>
<evidence type="ECO:0000313" key="11">
    <source>
        <dbReference type="EMBL" id="NXD27544.1"/>
    </source>
</evidence>
<dbReference type="PANTHER" id="PTHR22792:SF62">
    <property type="entry name" value="LA-RELATED PROTEIN 7"/>
    <property type="match status" value="1"/>
</dbReference>
<dbReference type="InterPro" id="IPR002344">
    <property type="entry name" value="Lupus_La"/>
</dbReference>
<feature type="domain" description="HTH La-type RNA-binding" evidence="9">
    <location>
        <begin position="31"/>
        <end position="122"/>
    </location>
</feature>
<feature type="compositionally biased region" description="Basic residues" evidence="8">
    <location>
        <begin position="344"/>
        <end position="357"/>
    </location>
</feature>
<evidence type="ECO:0000259" key="10">
    <source>
        <dbReference type="PROSITE" id="PS51939"/>
    </source>
</evidence>
<dbReference type="InterPro" id="IPR014886">
    <property type="entry name" value="La_xRRM"/>
</dbReference>
<keyword evidence="3 7" id="KW-0694">RNA-binding</keyword>
<reference evidence="11" key="1">
    <citation type="submission" date="2019-09" db="EMBL/GenBank/DDBJ databases">
        <title>Bird 10,000 Genomes (B10K) Project - Family phase.</title>
        <authorList>
            <person name="Zhang G."/>
        </authorList>
    </citation>
    <scope>NUCLEOTIDE SEQUENCE</scope>
    <source>
        <strain evidence="11">B10K-IZCAS-20218</strain>
        <tissue evidence="11">Blood</tissue>
    </source>
</reference>
<dbReference type="SUPFAM" id="SSF54928">
    <property type="entry name" value="RNA-binding domain, RBD"/>
    <property type="match status" value="1"/>
</dbReference>
<comment type="caution">
    <text evidence="11">The sequence shown here is derived from an EMBL/GenBank/DDBJ whole genome shotgun (WGS) entry which is preliminary data.</text>
</comment>
<dbReference type="Gene3D" id="1.10.10.10">
    <property type="entry name" value="Winged helix-like DNA-binding domain superfamily/Winged helix DNA-binding domain"/>
    <property type="match status" value="1"/>
</dbReference>
<evidence type="ECO:0000259" key="9">
    <source>
        <dbReference type="PROSITE" id="PS50961"/>
    </source>
</evidence>
<comment type="subcellular location">
    <subcellularLocation>
        <location evidence="1">Nucleus</location>
    </subcellularLocation>
</comment>
<dbReference type="InterPro" id="IPR036390">
    <property type="entry name" value="WH_DNA-bd_sf"/>
</dbReference>
<dbReference type="OrthoDB" id="439993at2759"/>
<keyword evidence="6" id="KW-0539">Nucleus</keyword>
<dbReference type="PANTHER" id="PTHR22792">
    <property type="entry name" value="LUPUS LA PROTEIN-RELATED"/>
    <property type="match status" value="1"/>
</dbReference>
<dbReference type="InterPro" id="IPR034946">
    <property type="entry name" value="LARP7_La"/>
</dbReference>
<evidence type="ECO:0000313" key="12">
    <source>
        <dbReference type="Proteomes" id="UP000623542"/>
    </source>
</evidence>
<dbReference type="AlphaFoldDB" id="A0A851UEJ4"/>
<proteinExistence type="inferred from homology"/>
<feature type="non-terminal residue" evidence="11">
    <location>
        <position position="560"/>
    </location>
</feature>
<dbReference type="GO" id="GO:0006396">
    <property type="term" value="P:RNA processing"/>
    <property type="evidence" value="ECO:0007669"/>
    <property type="project" value="InterPro"/>
</dbReference>
<dbReference type="Gene3D" id="3.30.70.330">
    <property type="match status" value="1"/>
</dbReference>
<dbReference type="SMART" id="SM00715">
    <property type="entry name" value="LA"/>
    <property type="match status" value="1"/>
</dbReference>
<dbReference type="CDD" id="cd12542">
    <property type="entry name" value="RRM2_LARP7"/>
    <property type="match status" value="1"/>
</dbReference>
<accession>A0A851UEJ4</accession>
<feature type="region of interest" description="Disordered" evidence="8">
    <location>
        <begin position="173"/>
        <end position="358"/>
    </location>
</feature>
<name>A0A851UEJ4_9PASS</name>
<evidence type="ECO:0000256" key="3">
    <source>
        <dbReference type="ARBA" id="ARBA00022884"/>
    </source>
</evidence>
<dbReference type="Pfam" id="PF08777">
    <property type="entry name" value="RRM_3"/>
    <property type="match status" value="1"/>
</dbReference>
<feature type="compositionally biased region" description="Basic residues" evidence="8">
    <location>
        <begin position="205"/>
        <end position="214"/>
    </location>
</feature>
<feature type="region of interest" description="Disordered" evidence="8">
    <location>
        <begin position="396"/>
        <end position="433"/>
    </location>
</feature>
<feature type="region of interest" description="Disordered" evidence="8">
    <location>
        <begin position="1"/>
        <end position="30"/>
    </location>
</feature>
<evidence type="ECO:0000256" key="7">
    <source>
        <dbReference type="PROSITE-ProRule" id="PRU00332"/>
    </source>
</evidence>
<dbReference type="InterPro" id="IPR035979">
    <property type="entry name" value="RBD_domain_sf"/>
</dbReference>
<dbReference type="Pfam" id="PF05383">
    <property type="entry name" value="La"/>
    <property type="match status" value="1"/>
</dbReference>
<dbReference type="InterPro" id="IPR036388">
    <property type="entry name" value="WH-like_DNA-bd_sf"/>
</dbReference>
<dbReference type="EMBL" id="WBNG01000577">
    <property type="protein sequence ID" value="NXD27544.1"/>
    <property type="molecule type" value="Genomic_DNA"/>
</dbReference>
<evidence type="ECO:0000256" key="6">
    <source>
        <dbReference type="ARBA" id="ARBA00023242"/>
    </source>
</evidence>
<keyword evidence="4" id="KW-0805">Transcription regulation</keyword>
<dbReference type="FunFam" id="1.10.10.10:FF:000158">
    <property type="entry name" value="La ribonucleoprotein domain family member 7"/>
    <property type="match status" value="1"/>
</dbReference>
<evidence type="ECO:0000256" key="4">
    <source>
        <dbReference type="ARBA" id="ARBA00023015"/>
    </source>
</evidence>
<dbReference type="SUPFAM" id="SSF46785">
    <property type="entry name" value="Winged helix' DNA-binding domain"/>
    <property type="match status" value="1"/>
</dbReference>
<comment type="similarity">
    <text evidence="2">Belongs to the LARP7 family.</text>
</comment>
<organism evidence="11 12">
    <name type="scientific">Elachura formosa</name>
    <name type="common">spotted wren-babbler</name>
    <dbReference type="NCBI Taxonomy" id="1463973"/>
    <lineage>
        <taxon>Eukaryota</taxon>
        <taxon>Metazoa</taxon>
        <taxon>Chordata</taxon>
        <taxon>Craniata</taxon>
        <taxon>Vertebrata</taxon>
        <taxon>Euteleostomi</taxon>
        <taxon>Archelosauria</taxon>
        <taxon>Archosauria</taxon>
        <taxon>Dinosauria</taxon>
        <taxon>Saurischia</taxon>
        <taxon>Theropoda</taxon>
        <taxon>Coelurosauria</taxon>
        <taxon>Aves</taxon>
        <taxon>Neognathae</taxon>
        <taxon>Neoaves</taxon>
        <taxon>Telluraves</taxon>
        <taxon>Australaves</taxon>
        <taxon>Passeriformes</taxon>
        <taxon>Elachuridae</taxon>
        <taxon>Elachura</taxon>
    </lineage>
</organism>
<feature type="domain" description="XRRM" evidence="10">
    <location>
        <begin position="438"/>
        <end position="551"/>
    </location>
</feature>
<keyword evidence="5" id="KW-0804">Transcription</keyword>
<feature type="compositionally biased region" description="Basic and acidic residues" evidence="8">
    <location>
        <begin position="256"/>
        <end position="275"/>
    </location>
</feature>
<evidence type="ECO:0000256" key="5">
    <source>
        <dbReference type="ARBA" id="ARBA00023163"/>
    </source>
</evidence>
<dbReference type="GO" id="GO:0003723">
    <property type="term" value="F:RNA binding"/>
    <property type="evidence" value="ECO:0007669"/>
    <property type="project" value="UniProtKB-UniRule"/>
</dbReference>
<dbReference type="InterPro" id="IPR034910">
    <property type="entry name" value="LARP7_RRM2"/>
</dbReference>
<feature type="non-terminal residue" evidence="11">
    <location>
        <position position="1"/>
    </location>
</feature>
<dbReference type="PRINTS" id="PR00302">
    <property type="entry name" value="LUPUSLA"/>
</dbReference>
<dbReference type="PROSITE" id="PS50961">
    <property type="entry name" value="HTH_LA"/>
    <property type="match status" value="1"/>
</dbReference>
<feature type="compositionally biased region" description="Basic and acidic residues" evidence="8">
    <location>
        <begin position="304"/>
        <end position="341"/>
    </location>
</feature>
<dbReference type="CDD" id="cd08032">
    <property type="entry name" value="LARP_7"/>
    <property type="match status" value="1"/>
</dbReference>